<gene>
    <name evidence="2" type="ORF">HPE56_01555</name>
</gene>
<keyword evidence="3" id="KW-1185">Reference proteome</keyword>
<sequence>MGSLKKKVYHNFLLGITTFLLGFQYAHCQHVNTLSVRLNGDTKELNIQQEFIYKNSSKYTLDVLYFNDWAHAYSDKNTGLAKRFAQEFKKSLHLAKDQERGKTTILSAVDDEYRGLNWERTAEKDILKIALNKPLKPGDQVQLYMTYTVKLPPDKYTSYGYNNRNEYYLKDWYLSPAVFNNGKWHLYSNKDLEDLYTDITTTRVSFQYPRKLYLTTNYRNLGTSNFSNGKQTQLEALKQKNCEIILSPFQKFKTHVTPYMTVVTDLHSPKYDAISQGISIDKISKFIYDNLGKYPHSQLLVSQKNYNKSPLYGISQLPNFIRPYEEQFQFEMKFLKTALNKFLEETLYLDPRKEQWLKDAIANYLMIDYVEEYYPNQKLLGKLSKMWGIRGFNLAKMDFNEQYPFLYMLTARKNLDQPLRTPNDSLIKFNQKIANKYKAGMGLSYLADYIGKDKIDKSIKTYFKHYSLNSAKVIDFESILKRSTDTDIDWFFRDYLSTSKKIDFKIKKITKLDDSLRITLKNKEGTNVPISLFGIKNDTVISKYWFTDITSEKTFTIPRGEEERMVLNYDHKIPEFNERDNWKSLKGFFSSNKKLQFRFFKDTEDPYYNQVFYVPVLNFNIYDGWSPGMRIYNKTFLEKPFVYDFAPSYAIKEKALVGFGKFNYRKYLSKSGLYVANYGLRGSTSHYQANSRYTTITPSIGFGWRPDDLRSNKRDFLSIRHVNVFRSLDENLENVETDPDYSVLNARFTHRDNGIVDYFSWFADAQYSKDFSKLSFELEYRKLFENNRQFNFRFFAGKFLNNTIQPNIKFFDFALDRPNDYLFDYSYLGRSEETGIYSQQIIIAEGGFKSKLDNPFSNNWMATVNTSINVWRWIEFYSDFGFIKRKETKERLVYDSGIRLNLVTDYFELYFPLYSNNGWEVSQPSYEEKIRFIVTLSPKTLTGLFTRKWF</sequence>
<dbReference type="Proteomes" id="UP001166021">
    <property type="component" value="Unassembled WGS sequence"/>
</dbReference>
<accession>A0ABR7UXW2</accession>
<keyword evidence="2" id="KW-0378">Hydrolase</keyword>
<evidence type="ECO:0000259" key="1">
    <source>
        <dbReference type="Pfam" id="PF01433"/>
    </source>
</evidence>
<dbReference type="InterPro" id="IPR014782">
    <property type="entry name" value="Peptidase_M1_dom"/>
</dbReference>
<dbReference type="RefSeq" id="WP_188242011.1">
    <property type="nucleotide sequence ID" value="NZ_JABTCF010000001.1"/>
</dbReference>
<dbReference type="Pfam" id="PF01433">
    <property type="entry name" value="Peptidase_M1"/>
    <property type="match status" value="1"/>
</dbReference>
<dbReference type="EMBL" id="JABTCF010000001">
    <property type="protein sequence ID" value="MBD0776464.1"/>
    <property type="molecule type" value="Genomic_DNA"/>
</dbReference>
<dbReference type="Gene3D" id="1.10.390.10">
    <property type="entry name" value="Neutral Protease Domain 2"/>
    <property type="match status" value="1"/>
</dbReference>
<keyword evidence="2" id="KW-0482">Metalloprotease</keyword>
<comment type="caution">
    <text evidence="2">The sequence shown here is derived from an EMBL/GenBank/DDBJ whole genome shotgun (WGS) entry which is preliminary data.</text>
</comment>
<reference evidence="2" key="1">
    <citation type="submission" date="2020-05" db="EMBL/GenBank/DDBJ databases">
        <title>The draft genome sequence of Maribacter sp. ANRC-HE7.</title>
        <authorList>
            <person name="Mu L."/>
        </authorList>
    </citation>
    <scope>NUCLEOTIDE SEQUENCE</scope>
    <source>
        <strain evidence="2">ANRC-HE7</strain>
    </source>
</reference>
<evidence type="ECO:0000313" key="3">
    <source>
        <dbReference type="Proteomes" id="UP001166021"/>
    </source>
</evidence>
<organism evidence="2 3">
    <name type="scientific">Maribacter aquimaris</name>
    <dbReference type="NCBI Taxonomy" id="2737171"/>
    <lineage>
        <taxon>Bacteria</taxon>
        <taxon>Pseudomonadati</taxon>
        <taxon>Bacteroidota</taxon>
        <taxon>Flavobacteriia</taxon>
        <taxon>Flavobacteriales</taxon>
        <taxon>Flavobacteriaceae</taxon>
        <taxon>Maribacter</taxon>
    </lineage>
</organism>
<dbReference type="SUPFAM" id="SSF55486">
    <property type="entry name" value="Metalloproteases ('zincins'), catalytic domain"/>
    <property type="match status" value="1"/>
</dbReference>
<feature type="domain" description="Peptidase M1 membrane alanine aminopeptidase" evidence="1">
    <location>
        <begin position="354"/>
        <end position="495"/>
    </location>
</feature>
<proteinExistence type="predicted"/>
<name>A0ABR7UXW2_9FLAO</name>
<dbReference type="InterPro" id="IPR027268">
    <property type="entry name" value="Peptidase_M4/M1_CTD_sf"/>
</dbReference>
<evidence type="ECO:0000313" key="2">
    <source>
        <dbReference type="EMBL" id="MBD0776464.1"/>
    </source>
</evidence>
<dbReference type="GO" id="GO:0008237">
    <property type="term" value="F:metallopeptidase activity"/>
    <property type="evidence" value="ECO:0007669"/>
    <property type="project" value="UniProtKB-KW"/>
</dbReference>
<keyword evidence="2" id="KW-0645">Protease</keyword>
<protein>
    <submittedName>
        <fullName evidence="2">Metalloprotease</fullName>
    </submittedName>
</protein>